<dbReference type="AlphaFoldDB" id="A0A1V0B6J4"/>
<dbReference type="SUPFAM" id="SSF53098">
    <property type="entry name" value="Ribonuclease H-like"/>
    <property type="match status" value="1"/>
</dbReference>
<feature type="domain" description="Integrase catalytic" evidence="1">
    <location>
        <begin position="149"/>
        <end position="349"/>
    </location>
</feature>
<dbReference type="KEGG" id="ppha:BVH74_12600"/>
<dbReference type="Proteomes" id="UP000243488">
    <property type="component" value="Chromosome"/>
</dbReference>
<organism evidence="2 3">
    <name type="scientific">Halopseudomonas phragmitis</name>
    <dbReference type="NCBI Taxonomy" id="1931241"/>
    <lineage>
        <taxon>Bacteria</taxon>
        <taxon>Pseudomonadati</taxon>
        <taxon>Pseudomonadota</taxon>
        <taxon>Gammaproteobacteria</taxon>
        <taxon>Pseudomonadales</taxon>
        <taxon>Pseudomonadaceae</taxon>
        <taxon>Halopseudomonas</taxon>
    </lineage>
</organism>
<keyword evidence="3" id="KW-1185">Reference proteome</keyword>
<name>A0A1V0B6J4_9GAMM</name>
<evidence type="ECO:0000313" key="3">
    <source>
        <dbReference type="Proteomes" id="UP000243488"/>
    </source>
</evidence>
<protein>
    <submittedName>
        <fullName evidence="2">Integrase</fullName>
    </submittedName>
</protein>
<dbReference type="InterPro" id="IPR012337">
    <property type="entry name" value="RNaseH-like_sf"/>
</dbReference>
<sequence>MGAVMTERLVAVAQAIRAAGHGGKQAIYEQACSDLGISLATLHRKLRNMTVKKQRKVRADAGKSDLTYDEALLIVGSIKETTRGNDKINWALMDAVTALRANGLVRAERVDPRTGEITPLSESAIRRAIRGYGLHIDQLTAPTPHVEMRSEHPNHVWQIDASLCVLYYLKPSAKAQGLHIMDQDKFYKNKPANVARVMADRVWSYEITDHASGWIYVEYVMGAESGENLCSVLINALQERGGPDMLHGVPRILYMDPGSANTSAMTLNLCKSLGIEAIAHAPGSARATGQVENARNIIERKFEAGLRYRPVADLAELNALAAQWRAVFNATGVHRRHGMTRTAAWMRITEQQLVKAPSIEVCRELAIAEPVERKVKPGMRISFQGAEYSVKDIPNVMVHEKVLVTRNPWRSDAAQVVATNATGHQVIYVIPRIEKGEFGFSEGEHSVPFGDFARHADTPAQKASKAIEQLMTGTTSTEDAAAERKAKALPLAGKLDPYKPLADVELPTYMPRRGTDHKLTGPVVELPPLSHVAAAKRLKAMLGDKWTADAMATLKETYKDGVPEPELEAFAERIRNPKPQRPGLRLVGGDAC</sequence>
<dbReference type="STRING" id="1931241.BVH74_12600"/>
<dbReference type="PANTHER" id="PTHR35004">
    <property type="entry name" value="TRANSPOSASE RV3428C-RELATED"/>
    <property type="match status" value="1"/>
</dbReference>
<dbReference type="InterPro" id="IPR001584">
    <property type="entry name" value="Integrase_cat-core"/>
</dbReference>
<evidence type="ECO:0000259" key="1">
    <source>
        <dbReference type="PROSITE" id="PS50994"/>
    </source>
</evidence>
<dbReference type="EMBL" id="CP020100">
    <property type="protein sequence ID" value="AQZ95537.1"/>
    <property type="molecule type" value="Genomic_DNA"/>
</dbReference>
<dbReference type="PROSITE" id="PS50994">
    <property type="entry name" value="INTEGRASE"/>
    <property type="match status" value="1"/>
</dbReference>
<dbReference type="GO" id="GO:0015074">
    <property type="term" value="P:DNA integration"/>
    <property type="evidence" value="ECO:0007669"/>
    <property type="project" value="InterPro"/>
</dbReference>
<dbReference type="GO" id="GO:0003676">
    <property type="term" value="F:nucleic acid binding"/>
    <property type="evidence" value="ECO:0007669"/>
    <property type="project" value="InterPro"/>
</dbReference>
<dbReference type="InterPro" id="IPR036397">
    <property type="entry name" value="RNaseH_sf"/>
</dbReference>
<reference evidence="2 3" key="1">
    <citation type="submission" date="2017-03" db="EMBL/GenBank/DDBJ databases">
        <title>Complete genome sequence of the novel DNRA strain Pseudomonas sp. S-6-2 isolated from Chinese polluted river sediment. Journal of Biotechnology.</title>
        <authorList>
            <person name="Li J."/>
            <person name="Xiang F."/>
            <person name="Wang L."/>
            <person name="Xi L."/>
            <person name="Liu J."/>
        </authorList>
    </citation>
    <scope>NUCLEOTIDE SEQUENCE [LARGE SCALE GENOMIC DNA]</scope>
    <source>
        <strain evidence="2 3">S-6-2</strain>
    </source>
</reference>
<gene>
    <name evidence="2" type="ORF">BVH74_12600</name>
</gene>
<dbReference type="Gene3D" id="3.30.420.10">
    <property type="entry name" value="Ribonuclease H-like superfamily/Ribonuclease H"/>
    <property type="match status" value="1"/>
</dbReference>
<evidence type="ECO:0000313" key="2">
    <source>
        <dbReference type="EMBL" id="AQZ95537.1"/>
    </source>
</evidence>
<dbReference type="PANTHER" id="PTHR35004:SF7">
    <property type="entry name" value="INTEGRASE PROTEIN"/>
    <property type="match status" value="1"/>
</dbReference>
<dbReference type="Pfam" id="PF00665">
    <property type="entry name" value="rve"/>
    <property type="match status" value="1"/>
</dbReference>
<proteinExistence type="predicted"/>
<accession>A0A1V0B6J4</accession>